<dbReference type="KEGG" id="sand:H3309_14000"/>
<keyword evidence="4" id="KW-0560">Oxidoreductase</keyword>
<comment type="cofactor">
    <cofactor evidence="1">
        <name>FAD</name>
        <dbReference type="ChEBI" id="CHEBI:57692"/>
    </cofactor>
</comment>
<reference evidence="7 8" key="1">
    <citation type="submission" date="2020-07" db="EMBL/GenBank/DDBJ databases">
        <title>Complete genome sequence for Sandaracinobacter sp. M6.</title>
        <authorList>
            <person name="Tang Y."/>
            <person name="Liu Q."/>
            <person name="Guo Z."/>
            <person name="Lei P."/>
            <person name="Huang B."/>
        </authorList>
    </citation>
    <scope>NUCLEOTIDE SEQUENCE [LARGE SCALE GENOMIC DNA]</scope>
    <source>
        <strain evidence="7 8">M6</strain>
    </source>
</reference>
<dbReference type="GO" id="GO:0071949">
    <property type="term" value="F:FAD binding"/>
    <property type="evidence" value="ECO:0007669"/>
    <property type="project" value="InterPro"/>
</dbReference>
<evidence type="ECO:0000313" key="7">
    <source>
        <dbReference type="EMBL" id="QMW22438.1"/>
    </source>
</evidence>
<name>A0A7G5IGE6_9SPHN</name>
<dbReference type="EMBL" id="CP059851">
    <property type="protein sequence ID" value="QMW22438.1"/>
    <property type="molecule type" value="Genomic_DNA"/>
</dbReference>
<accession>A0A7G5IGE6</accession>
<dbReference type="InterPro" id="IPR002938">
    <property type="entry name" value="FAD-bd"/>
</dbReference>
<keyword evidence="5 7" id="KW-0503">Monooxygenase</keyword>
<proteinExistence type="predicted"/>
<evidence type="ECO:0000256" key="4">
    <source>
        <dbReference type="ARBA" id="ARBA00023002"/>
    </source>
</evidence>
<organism evidence="7 8">
    <name type="scientific">Sandaracinobacteroides saxicola</name>
    <dbReference type="NCBI Taxonomy" id="2759707"/>
    <lineage>
        <taxon>Bacteria</taxon>
        <taxon>Pseudomonadati</taxon>
        <taxon>Pseudomonadota</taxon>
        <taxon>Alphaproteobacteria</taxon>
        <taxon>Sphingomonadales</taxon>
        <taxon>Sphingosinicellaceae</taxon>
        <taxon>Sandaracinobacteroides</taxon>
    </lineage>
</organism>
<dbReference type="Gene3D" id="3.50.50.60">
    <property type="entry name" value="FAD/NAD(P)-binding domain"/>
    <property type="match status" value="1"/>
</dbReference>
<feature type="domain" description="FAD-binding" evidence="6">
    <location>
        <begin position="2"/>
        <end position="343"/>
    </location>
</feature>
<sequence length="385" mass="40416">MTEVCIVGAGLGGLTCALALARQGVGVTVLEQAPALGEVGAGITLSPNSSRVMAHLGLGERLAPLAVVPGTQVTQHWQSGAVVRTTARGAEMLSRHGFPYVHLHRADLHGVLAAAVAAAAPGAIRLGQAVARAGRDGTVTLADGRRLGPFDAVVGADGVRSAVRAALWPTEPPPHFTGQVAWRGIVPADALPVAHRAHSPGIHVGPGKLFMRYPVRGGSLVNYAAFVAMDGWRDDSWSIRSTVAELLEHFGDWDALVPAIIGATAEGQLFKWALHARAPLDDWVRGRVTLLGDAAHAMLPFLGQGAGTAIEDGMVLARCLAGFPVQEALARYEAARRERTTMVQAQSRMIGMAFQGEDPASLGRGPMQDEEALGLFDYDAIECKV</sequence>
<keyword evidence="8" id="KW-1185">Reference proteome</keyword>
<dbReference type="RefSeq" id="WP_182295338.1">
    <property type="nucleotide sequence ID" value="NZ_CP059851.1"/>
</dbReference>
<evidence type="ECO:0000256" key="5">
    <source>
        <dbReference type="ARBA" id="ARBA00023033"/>
    </source>
</evidence>
<dbReference type="Pfam" id="PF01494">
    <property type="entry name" value="FAD_binding_3"/>
    <property type="match status" value="1"/>
</dbReference>
<gene>
    <name evidence="7" type="ORF">H3309_14000</name>
</gene>
<evidence type="ECO:0000256" key="3">
    <source>
        <dbReference type="ARBA" id="ARBA00022827"/>
    </source>
</evidence>
<dbReference type="SUPFAM" id="SSF54373">
    <property type="entry name" value="FAD-linked reductases, C-terminal domain"/>
    <property type="match status" value="1"/>
</dbReference>
<dbReference type="InterPro" id="IPR036188">
    <property type="entry name" value="FAD/NAD-bd_sf"/>
</dbReference>
<evidence type="ECO:0000259" key="6">
    <source>
        <dbReference type="Pfam" id="PF01494"/>
    </source>
</evidence>
<dbReference type="AlphaFoldDB" id="A0A7G5IGE6"/>
<dbReference type="PRINTS" id="PR00420">
    <property type="entry name" value="RNGMNOXGNASE"/>
</dbReference>
<keyword evidence="3" id="KW-0274">FAD</keyword>
<dbReference type="GO" id="GO:0004497">
    <property type="term" value="F:monooxygenase activity"/>
    <property type="evidence" value="ECO:0007669"/>
    <property type="project" value="UniProtKB-KW"/>
</dbReference>
<evidence type="ECO:0000256" key="2">
    <source>
        <dbReference type="ARBA" id="ARBA00022630"/>
    </source>
</evidence>
<dbReference type="Proteomes" id="UP000515292">
    <property type="component" value="Chromosome"/>
</dbReference>
<evidence type="ECO:0000256" key="1">
    <source>
        <dbReference type="ARBA" id="ARBA00001974"/>
    </source>
</evidence>
<protein>
    <submittedName>
        <fullName evidence="7">FAD-dependent monooxygenase</fullName>
    </submittedName>
</protein>
<dbReference type="PANTHER" id="PTHR13789">
    <property type="entry name" value="MONOOXYGENASE"/>
    <property type="match status" value="1"/>
</dbReference>
<dbReference type="SUPFAM" id="SSF51905">
    <property type="entry name" value="FAD/NAD(P)-binding domain"/>
    <property type="match status" value="1"/>
</dbReference>
<keyword evidence="2" id="KW-0285">Flavoprotein</keyword>
<dbReference type="InterPro" id="IPR050493">
    <property type="entry name" value="FAD-dep_Monooxygenase_BioMet"/>
</dbReference>
<evidence type="ECO:0000313" key="8">
    <source>
        <dbReference type="Proteomes" id="UP000515292"/>
    </source>
</evidence>
<dbReference type="PANTHER" id="PTHR13789:SF318">
    <property type="entry name" value="GERANYLGERANYL DIPHOSPHATE REDUCTASE"/>
    <property type="match status" value="1"/>
</dbReference>